<dbReference type="PROSITE" id="PS51257">
    <property type="entry name" value="PROKAR_LIPOPROTEIN"/>
    <property type="match status" value="1"/>
</dbReference>
<dbReference type="Proteomes" id="UP001247620">
    <property type="component" value="Unassembled WGS sequence"/>
</dbReference>
<proteinExistence type="predicted"/>
<reference evidence="1 2" key="1">
    <citation type="submission" date="2023-07" db="EMBL/GenBank/DDBJ databases">
        <title>Sorghum-associated microbial communities from plants grown in Nebraska, USA.</title>
        <authorList>
            <person name="Schachtman D."/>
        </authorList>
    </citation>
    <scope>NUCLEOTIDE SEQUENCE [LARGE SCALE GENOMIC DNA]</scope>
    <source>
        <strain evidence="1 2">3262</strain>
    </source>
</reference>
<sequence length="173" mass="19434">MKSLYLFIVIIAILATSCKKDDIANESEFNKSYKTWLSYKSSVNNSYTYTVSSGSWTGYGSETRIEVSNGEIISRDFIATMPHRDNSHKIDTVERWHEDKAHINTHGINAAGLFTLDDIYQKARTVWLKADAKKNDIFFEAKNNGMISTCGFVPEGCQDDCFHGVTITSITAP</sequence>
<gene>
    <name evidence="1" type="ORF">J2W55_003242</name>
</gene>
<accession>A0ABU1TDB0</accession>
<dbReference type="RefSeq" id="WP_310097534.1">
    <property type="nucleotide sequence ID" value="NZ_JAVDUU010000003.1"/>
</dbReference>
<organism evidence="1 2">
    <name type="scientific">Mucilaginibacter pocheonensis</name>
    <dbReference type="NCBI Taxonomy" id="398050"/>
    <lineage>
        <taxon>Bacteria</taxon>
        <taxon>Pseudomonadati</taxon>
        <taxon>Bacteroidota</taxon>
        <taxon>Sphingobacteriia</taxon>
        <taxon>Sphingobacteriales</taxon>
        <taxon>Sphingobacteriaceae</taxon>
        <taxon>Mucilaginibacter</taxon>
    </lineage>
</organism>
<evidence type="ECO:0000313" key="2">
    <source>
        <dbReference type="Proteomes" id="UP001247620"/>
    </source>
</evidence>
<dbReference type="EMBL" id="JAVDUU010000003">
    <property type="protein sequence ID" value="MDR6943389.1"/>
    <property type="molecule type" value="Genomic_DNA"/>
</dbReference>
<evidence type="ECO:0000313" key="1">
    <source>
        <dbReference type="EMBL" id="MDR6943389.1"/>
    </source>
</evidence>
<keyword evidence="2" id="KW-1185">Reference proteome</keyword>
<name>A0ABU1TDB0_9SPHI</name>
<comment type="caution">
    <text evidence="1">The sequence shown here is derived from an EMBL/GenBank/DDBJ whole genome shotgun (WGS) entry which is preliminary data.</text>
</comment>
<protein>
    <submittedName>
        <fullName evidence="1">Uncharacterized protein</fullName>
    </submittedName>
</protein>